<keyword evidence="4" id="KW-1185">Reference proteome</keyword>
<comment type="similarity">
    <text evidence="1">Belongs to the short-chain dehydrogenases/reductases (SDR) family.</text>
</comment>
<dbReference type="STRING" id="634436.SAMN05216361_1099"/>
<dbReference type="Pfam" id="PF13561">
    <property type="entry name" value="adh_short_C2"/>
    <property type="match status" value="1"/>
</dbReference>
<dbReference type="Gene3D" id="3.40.50.720">
    <property type="entry name" value="NAD(P)-binding Rossmann-like Domain"/>
    <property type="match status" value="1"/>
</dbReference>
<organism evidence="3 4">
    <name type="scientific">Marisediminitalea aggregata</name>
    <dbReference type="NCBI Taxonomy" id="634436"/>
    <lineage>
        <taxon>Bacteria</taxon>
        <taxon>Pseudomonadati</taxon>
        <taxon>Pseudomonadota</taxon>
        <taxon>Gammaproteobacteria</taxon>
        <taxon>Alteromonadales</taxon>
        <taxon>Alteromonadaceae</taxon>
        <taxon>Marisediminitalea</taxon>
    </lineage>
</organism>
<evidence type="ECO:0000313" key="4">
    <source>
        <dbReference type="Proteomes" id="UP000184520"/>
    </source>
</evidence>
<dbReference type="PANTHER" id="PTHR24321">
    <property type="entry name" value="DEHYDROGENASES, SHORT CHAIN"/>
    <property type="match status" value="1"/>
</dbReference>
<dbReference type="InterPro" id="IPR036291">
    <property type="entry name" value="NAD(P)-bd_dom_sf"/>
</dbReference>
<sequence>MFNTEAFKHKSAMVTGGSNGVGAQIAQRLLAAGAKVIIVDKAAPEDVLSDALYIPCDFADVTSIDNLFKHEEVKRGVDILINTARGPRGDAPLAESAASFDAGINIALRAPLLLSQHFITMQSPSQTNLQTAIVNISSVCASYVSGESVSYHLAKAGLESMTRYLAVYGGKKGVRVNAVAPGFIVADAHSDRFNSEENTAYREKACKAHPLNRVGSEQNVTDAVLFLASSNAAFITGQTLSVDGGLNLRDGWCQLNDFELKG</sequence>
<evidence type="ECO:0000313" key="3">
    <source>
        <dbReference type="EMBL" id="SHG05276.1"/>
    </source>
</evidence>
<evidence type="ECO:0000256" key="1">
    <source>
        <dbReference type="ARBA" id="ARBA00006484"/>
    </source>
</evidence>
<gene>
    <name evidence="3" type="ORF">SAMN05216361_1099</name>
</gene>
<dbReference type="RefSeq" id="WP_073319124.1">
    <property type="nucleotide sequence ID" value="NZ_FQWD01000002.1"/>
</dbReference>
<accession>A0A1M5GNK2</accession>
<dbReference type="OrthoDB" id="20590at2"/>
<dbReference type="GO" id="GO:0016491">
    <property type="term" value="F:oxidoreductase activity"/>
    <property type="evidence" value="ECO:0007669"/>
    <property type="project" value="UniProtKB-KW"/>
</dbReference>
<dbReference type="PRINTS" id="PR00081">
    <property type="entry name" value="GDHRDH"/>
</dbReference>
<protein>
    <submittedName>
        <fullName evidence="3">3-oxoacyl-[acyl-carrier protein] reductase</fullName>
    </submittedName>
</protein>
<dbReference type="AlphaFoldDB" id="A0A1M5GNK2"/>
<reference evidence="4" key="1">
    <citation type="submission" date="2016-11" db="EMBL/GenBank/DDBJ databases">
        <authorList>
            <person name="Varghese N."/>
            <person name="Submissions S."/>
        </authorList>
    </citation>
    <scope>NUCLEOTIDE SEQUENCE [LARGE SCALE GENOMIC DNA]</scope>
    <source>
        <strain evidence="4">CGMCC 1.8995</strain>
    </source>
</reference>
<dbReference type="PANTHER" id="PTHR24321:SF8">
    <property type="entry name" value="ESTRADIOL 17-BETA-DEHYDROGENASE 8-RELATED"/>
    <property type="match status" value="1"/>
</dbReference>
<evidence type="ECO:0000256" key="2">
    <source>
        <dbReference type="ARBA" id="ARBA00023002"/>
    </source>
</evidence>
<dbReference type="InterPro" id="IPR002347">
    <property type="entry name" value="SDR_fam"/>
</dbReference>
<dbReference type="Proteomes" id="UP000184520">
    <property type="component" value="Unassembled WGS sequence"/>
</dbReference>
<dbReference type="CDD" id="cd05233">
    <property type="entry name" value="SDR_c"/>
    <property type="match status" value="1"/>
</dbReference>
<name>A0A1M5GNK2_9ALTE</name>
<dbReference type="EMBL" id="FQWD01000002">
    <property type="protein sequence ID" value="SHG05276.1"/>
    <property type="molecule type" value="Genomic_DNA"/>
</dbReference>
<proteinExistence type="inferred from homology"/>
<keyword evidence="2" id="KW-0560">Oxidoreductase</keyword>
<dbReference type="SUPFAM" id="SSF51735">
    <property type="entry name" value="NAD(P)-binding Rossmann-fold domains"/>
    <property type="match status" value="1"/>
</dbReference>